<organism evidence="1 2">
    <name type="scientific">Candidatus Scatousia excrementipullorum</name>
    <dbReference type="NCBI Taxonomy" id="2840936"/>
    <lineage>
        <taxon>Bacteria</taxon>
        <taxon>Candidatus Scatousia</taxon>
    </lineage>
</organism>
<proteinExistence type="predicted"/>
<evidence type="ECO:0000313" key="2">
    <source>
        <dbReference type="Proteomes" id="UP000823632"/>
    </source>
</evidence>
<gene>
    <name evidence="1" type="ORF">IAC76_02300</name>
</gene>
<dbReference type="EMBL" id="JADIND010000049">
    <property type="protein sequence ID" value="MBO8430196.1"/>
    <property type="molecule type" value="Genomic_DNA"/>
</dbReference>
<accession>A0A9D9DMP6</accession>
<dbReference type="AlphaFoldDB" id="A0A9D9DMP6"/>
<name>A0A9D9DMP6_9BACT</name>
<sequence>MAYGAVQANNARIGTCPHGLPQGACPICNGMGGGGSMRKADFSAKPGEMSWNECAAIGAFLKAQQNAKLQRQQDAQNFAQQAVAFQNAMNNASQKAAVLAKFFSANTPAIIAKPVNFVLNTVIGGTLNAIKSFPQTVQNALQTVGQKLADISDKLAAVYGEVKTAIAKKLSETLNEFKKKVKSLFSIFNPQDADNDDKQVDETKKAFKLKTFIHDLYKKLKKEDEKDLEENER</sequence>
<reference evidence="1" key="2">
    <citation type="journal article" date="2021" name="PeerJ">
        <title>Extensive microbial diversity within the chicken gut microbiome revealed by metagenomics and culture.</title>
        <authorList>
            <person name="Gilroy R."/>
            <person name="Ravi A."/>
            <person name="Getino M."/>
            <person name="Pursley I."/>
            <person name="Horton D.L."/>
            <person name="Alikhan N.F."/>
            <person name="Baker D."/>
            <person name="Gharbi K."/>
            <person name="Hall N."/>
            <person name="Watson M."/>
            <person name="Adriaenssens E.M."/>
            <person name="Foster-Nyarko E."/>
            <person name="Jarju S."/>
            <person name="Secka A."/>
            <person name="Antonio M."/>
            <person name="Oren A."/>
            <person name="Chaudhuri R.R."/>
            <person name="La Ragione R."/>
            <person name="Hildebrand F."/>
            <person name="Pallen M.J."/>
        </authorList>
    </citation>
    <scope>NUCLEOTIDE SEQUENCE</scope>
    <source>
        <strain evidence="1">10192</strain>
    </source>
</reference>
<evidence type="ECO:0000313" key="1">
    <source>
        <dbReference type="EMBL" id="MBO8430196.1"/>
    </source>
</evidence>
<comment type="caution">
    <text evidence="1">The sequence shown here is derived from an EMBL/GenBank/DDBJ whole genome shotgun (WGS) entry which is preliminary data.</text>
</comment>
<dbReference type="Proteomes" id="UP000823632">
    <property type="component" value="Unassembled WGS sequence"/>
</dbReference>
<protein>
    <submittedName>
        <fullName evidence="1">Uncharacterized protein</fullName>
    </submittedName>
</protein>
<reference evidence="1" key="1">
    <citation type="submission" date="2020-10" db="EMBL/GenBank/DDBJ databases">
        <authorList>
            <person name="Gilroy R."/>
        </authorList>
    </citation>
    <scope>NUCLEOTIDE SEQUENCE</scope>
    <source>
        <strain evidence="1">10192</strain>
    </source>
</reference>